<dbReference type="Proteomes" id="UP000639772">
    <property type="component" value="Chromosome 12"/>
</dbReference>
<dbReference type="AlphaFoldDB" id="A0A835PTU3"/>
<dbReference type="InterPro" id="IPR012862">
    <property type="entry name" value="DUF1635"/>
</dbReference>
<dbReference type="Proteomes" id="UP000636800">
    <property type="component" value="Chromosome 12"/>
</dbReference>
<organism evidence="2 4">
    <name type="scientific">Vanilla planifolia</name>
    <name type="common">Vanilla</name>
    <dbReference type="NCBI Taxonomy" id="51239"/>
    <lineage>
        <taxon>Eukaryota</taxon>
        <taxon>Viridiplantae</taxon>
        <taxon>Streptophyta</taxon>
        <taxon>Embryophyta</taxon>
        <taxon>Tracheophyta</taxon>
        <taxon>Spermatophyta</taxon>
        <taxon>Magnoliopsida</taxon>
        <taxon>Liliopsida</taxon>
        <taxon>Asparagales</taxon>
        <taxon>Orchidaceae</taxon>
        <taxon>Vanilloideae</taxon>
        <taxon>Vanilleae</taxon>
        <taxon>Vanilla</taxon>
    </lineage>
</organism>
<dbReference type="PANTHER" id="PTHR33431">
    <property type="entry name" value="ENABLED-LIKE PROTEIN (DUF1635)"/>
    <property type="match status" value="1"/>
</dbReference>
<keyword evidence="4" id="KW-1185">Reference proteome</keyword>
<comment type="caution">
    <text evidence="2">The sequence shown here is derived from an EMBL/GenBank/DDBJ whole genome shotgun (WGS) entry which is preliminary data.</text>
</comment>
<sequence>MDGGHPPPPLPYSCFWEPPAPAAEHPELQAIATSSVSVAEDLRRALLRTSLELESTRLAAREEFRRLESHALHLTHLLRLATRERDEARLHSNSLLLLLSHRRQLPNPLAVDDTTNNSLNPPPPVSSSSDEEESNRISQAAPAEAELEEAAMKRGLPEKGKLLEAVMGAGPLLQTLMLAGPLPEWRHPPPEIHSFDIPPVEISGADTRTRIAGSPSPERKVPF</sequence>
<evidence type="ECO:0000313" key="5">
    <source>
        <dbReference type="Proteomes" id="UP000639772"/>
    </source>
</evidence>
<name>A0A835PTU3_VANPL</name>
<evidence type="ECO:0000313" key="4">
    <source>
        <dbReference type="Proteomes" id="UP000636800"/>
    </source>
</evidence>
<evidence type="ECO:0000256" key="1">
    <source>
        <dbReference type="SAM" id="MobiDB-lite"/>
    </source>
</evidence>
<reference evidence="4 5" key="1">
    <citation type="journal article" date="2020" name="Nat. Food">
        <title>A phased Vanilla planifolia genome enables genetic improvement of flavour and production.</title>
        <authorList>
            <person name="Hasing T."/>
            <person name="Tang H."/>
            <person name="Brym M."/>
            <person name="Khazi F."/>
            <person name="Huang T."/>
            <person name="Chambers A.H."/>
        </authorList>
    </citation>
    <scope>NUCLEOTIDE SEQUENCE [LARGE SCALE GENOMIC DNA]</scope>
    <source>
        <tissue evidence="2">Leaf</tissue>
    </source>
</reference>
<feature type="region of interest" description="Disordered" evidence="1">
    <location>
        <begin position="108"/>
        <end position="146"/>
    </location>
</feature>
<evidence type="ECO:0000313" key="2">
    <source>
        <dbReference type="EMBL" id="KAG0457442.1"/>
    </source>
</evidence>
<dbReference type="OrthoDB" id="784141at2759"/>
<dbReference type="Pfam" id="PF07795">
    <property type="entry name" value="DUF1635"/>
    <property type="match status" value="1"/>
</dbReference>
<dbReference type="PANTHER" id="PTHR33431:SF3">
    <property type="entry name" value="ENABLED-LIKE PROTEIN (DUF1635)"/>
    <property type="match status" value="1"/>
</dbReference>
<evidence type="ECO:0000313" key="3">
    <source>
        <dbReference type="EMBL" id="KAG0459154.1"/>
    </source>
</evidence>
<dbReference type="EMBL" id="JADCNM010000012">
    <property type="protein sequence ID" value="KAG0459154.1"/>
    <property type="molecule type" value="Genomic_DNA"/>
</dbReference>
<dbReference type="EMBL" id="JADCNL010000012">
    <property type="protein sequence ID" value="KAG0457442.1"/>
    <property type="molecule type" value="Genomic_DNA"/>
</dbReference>
<protein>
    <submittedName>
        <fullName evidence="2">Uncharacterized protein</fullName>
    </submittedName>
</protein>
<gene>
    <name evidence="3" type="ORF">HPP92_022282</name>
    <name evidence="2" type="ORF">HPP92_022599</name>
</gene>
<accession>A0A835PTU3</accession>
<proteinExistence type="predicted"/>